<dbReference type="Pfam" id="PF08263">
    <property type="entry name" value="LRRNT_2"/>
    <property type="match status" value="1"/>
</dbReference>
<dbReference type="InterPro" id="IPR003591">
    <property type="entry name" value="Leu-rich_rpt_typical-subtyp"/>
</dbReference>
<keyword evidence="9 12" id="KW-0472">Membrane</keyword>
<feature type="domain" description="Leucine-rich repeat-containing N-terminal plant-type" evidence="13">
    <location>
        <begin position="38"/>
        <end position="74"/>
    </location>
</feature>
<keyword evidence="6" id="KW-0732">Signal</keyword>
<reference evidence="14 15" key="1">
    <citation type="journal article" date="2020" name="Mol. Plant">
        <title>The Chromosome-Based Rubber Tree Genome Provides New Insights into Spurge Genome Evolution and Rubber Biosynthesis.</title>
        <authorList>
            <person name="Liu J."/>
            <person name="Shi C."/>
            <person name="Shi C.C."/>
            <person name="Li W."/>
            <person name="Zhang Q.J."/>
            <person name="Zhang Y."/>
            <person name="Li K."/>
            <person name="Lu H.F."/>
            <person name="Shi C."/>
            <person name="Zhu S.T."/>
            <person name="Xiao Z.Y."/>
            <person name="Nan H."/>
            <person name="Yue Y."/>
            <person name="Zhu X.G."/>
            <person name="Wu Y."/>
            <person name="Hong X.N."/>
            <person name="Fan G.Y."/>
            <person name="Tong Y."/>
            <person name="Zhang D."/>
            <person name="Mao C.L."/>
            <person name="Liu Y.L."/>
            <person name="Hao S.J."/>
            <person name="Liu W.Q."/>
            <person name="Lv M.Q."/>
            <person name="Zhang H.B."/>
            <person name="Liu Y."/>
            <person name="Hu-Tang G.R."/>
            <person name="Wang J.P."/>
            <person name="Wang J.H."/>
            <person name="Sun Y.H."/>
            <person name="Ni S.B."/>
            <person name="Chen W.B."/>
            <person name="Zhang X.C."/>
            <person name="Jiao Y.N."/>
            <person name="Eichler E.E."/>
            <person name="Li G.H."/>
            <person name="Liu X."/>
            <person name="Gao L.Z."/>
        </authorList>
    </citation>
    <scope>NUCLEOTIDE SEQUENCE [LARGE SCALE GENOMIC DNA]</scope>
    <source>
        <strain evidence="15">cv. GT1</strain>
        <tissue evidence="14">Leaf</tissue>
    </source>
</reference>
<dbReference type="InterPro" id="IPR013210">
    <property type="entry name" value="LRR_N_plant-typ"/>
</dbReference>
<keyword evidence="15" id="KW-1185">Reference proteome</keyword>
<dbReference type="Gene3D" id="3.80.10.10">
    <property type="entry name" value="Ribonuclease Inhibitor"/>
    <property type="match status" value="1"/>
</dbReference>
<feature type="transmembrane region" description="Helical" evidence="12">
    <location>
        <begin position="356"/>
        <end position="379"/>
    </location>
</feature>
<protein>
    <recommendedName>
        <fullName evidence="13">Leucine-rich repeat-containing N-terminal plant-type domain-containing protein</fullName>
    </recommendedName>
</protein>
<comment type="caution">
    <text evidence="14">The sequence shown here is derived from an EMBL/GenBank/DDBJ whole genome shotgun (WGS) entry which is preliminary data.</text>
</comment>
<dbReference type="AlphaFoldDB" id="A0A6A6LDB6"/>
<comment type="similarity">
    <text evidence="2">Belongs to the RLP family.</text>
</comment>
<organism evidence="14 15">
    <name type="scientific">Hevea brasiliensis</name>
    <name type="common">Para rubber tree</name>
    <name type="synonym">Siphonia brasiliensis</name>
    <dbReference type="NCBI Taxonomy" id="3981"/>
    <lineage>
        <taxon>Eukaryota</taxon>
        <taxon>Viridiplantae</taxon>
        <taxon>Streptophyta</taxon>
        <taxon>Embryophyta</taxon>
        <taxon>Tracheophyta</taxon>
        <taxon>Spermatophyta</taxon>
        <taxon>Magnoliopsida</taxon>
        <taxon>eudicotyledons</taxon>
        <taxon>Gunneridae</taxon>
        <taxon>Pentapetalae</taxon>
        <taxon>rosids</taxon>
        <taxon>fabids</taxon>
        <taxon>Malpighiales</taxon>
        <taxon>Euphorbiaceae</taxon>
        <taxon>Crotonoideae</taxon>
        <taxon>Micrandreae</taxon>
        <taxon>Hevea</taxon>
    </lineage>
</organism>
<evidence type="ECO:0000256" key="4">
    <source>
        <dbReference type="ARBA" id="ARBA00022614"/>
    </source>
</evidence>
<dbReference type="Pfam" id="PF00560">
    <property type="entry name" value="LRR_1"/>
    <property type="match status" value="2"/>
</dbReference>
<dbReference type="SMART" id="SM00369">
    <property type="entry name" value="LRR_TYP"/>
    <property type="match status" value="2"/>
</dbReference>
<proteinExistence type="inferred from homology"/>
<dbReference type="PRINTS" id="PR00019">
    <property type="entry name" value="LEURICHRPT"/>
</dbReference>
<evidence type="ECO:0000256" key="8">
    <source>
        <dbReference type="ARBA" id="ARBA00022989"/>
    </source>
</evidence>
<name>A0A6A6LDB6_HEVBR</name>
<evidence type="ECO:0000256" key="11">
    <source>
        <dbReference type="ARBA" id="ARBA00023180"/>
    </source>
</evidence>
<keyword evidence="4" id="KW-0433">Leucine-rich repeat</keyword>
<keyword evidence="5 12" id="KW-0812">Transmembrane</keyword>
<dbReference type="PANTHER" id="PTHR48063:SF112">
    <property type="entry name" value="RECEPTOR LIKE PROTEIN 30-LIKE"/>
    <property type="match status" value="1"/>
</dbReference>
<evidence type="ECO:0000313" key="15">
    <source>
        <dbReference type="Proteomes" id="UP000467840"/>
    </source>
</evidence>
<feature type="transmembrane region" description="Helical" evidence="12">
    <location>
        <begin position="6"/>
        <end position="25"/>
    </location>
</feature>
<dbReference type="InterPro" id="IPR046956">
    <property type="entry name" value="RLP23-like"/>
</dbReference>
<keyword evidence="8 12" id="KW-1133">Transmembrane helix</keyword>
<dbReference type="Pfam" id="PF13855">
    <property type="entry name" value="LRR_8"/>
    <property type="match status" value="1"/>
</dbReference>
<keyword evidence="3" id="KW-1003">Cell membrane</keyword>
<evidence type="ECO:0000256" key="5">
    <source>
        <dbReference type="ARBA" id="ARBA00022692"/>
    </source>
</evidence>
<keyword evidence="11" id="KW-0325">Glycoprotein</keyword>
<dbReference type="EMBL" id="JAAGAX010000011">
    <property type="protein sequence ID" value="KAF2299421.1"/>
    <property type="molecule type" value="Genomic_DNA"/>
</dbReference>
<evidence type="ECO:0000256" key="9">
    <source>
        <dbReference type="ARBA" id="ARBA00023136"/>
    </source>
</evidence>
<evidence type="ECO:0000313" key="14">
    <source>
        <dbReference type="EMBL" id="KAF2299421.1"/>
    </source>
</evidence>
<keyword evidence="7" id="KW-0677">Repeat</keyword>
<comment type="subcellular location">
    <subcellularLocation>
        <location evidence="1">Cell membrane</location>
        <topology evidence="1">Single-pass type I membrane protein</topology>
    </subcellularLocation>
</comment>
<evidence type="ECO:0000259" key="13">
    <source>
        <dbReference type="Pfam" id="PF08263"/>
    </source>
</evidence>
<evidence type="ECO:0000256" key="6">
    <source>
        <dbReference type="ARBA" id="ARBA00022729"/>
    </source>
</evidence>
<evidence type="ECO:0000256" key="3">
    <source>
        <dbReference type="ARBA" id="ARBA00022475"/>
    </source>
</evidence>
<dbReference type="PANTHER" id="PTHR48063">
    <property type="entry name" value="LRR RECEPTOR-LIKE KINASE"/>
    <property type="match status" value="1"/>
</dbReference>
<evidence type="ECO:0000256" key="10">
    <source>
        <dbReference type="ARBA" id="ARBA00023170"/>
    </source>
</evidence>
<dbReference type="Proteomes" id="UP000467840">
    <property type="component" value="Chromosome 1"/>
</dbReference>
<dbReference type="InterPro" id="IPR001611">
    <property type="entry name" value="Leu-rich_rpt"/>
</dbReference>
<gene>
    <name evidence="14" type="ORF">GH714_031890</name>
</gene>
<dbReference type="GO" id="GO:0005886">
    <property type="term" value="C:plasma membrane"/>
    <property type="evidence" value="ECO:0007669"/>
    <property type="project" value="UniProtKB-SubCell"/>
</dbReference>
<dbReference type="SUPFAM" id="SSF52058">
    <property type="entry name" value="L domain-like"/>
    <property type="match status" value="1"/>
</dbReference>
<evidence type="ECO:0000256" key="1">
    <source>
        <dbReference type="ARBA" id="ARBA00004251"/>
    </source>
</evidence>
<evidence type="ECO:0000256" key="2">
    <source>
        <dbReference type="ARBA" id="ARBA00009592"/>
    </source>
</evidence>
<accession>A0A6A6LDB6</accession>
<sequence>MGSATATVVEILAILILLQSVLFCCNRANVNGSCIKIERDALIKIKASHGINSSYSLLSWVGDNCCRWEGVTCDNITGHVVELSFYWDDLQGKVSLHLGNLSNLQDLYLNQDRKLTIDSLHFPPSLKYLKMEGVLLDKCDNCLQSINMLPSLLELSMSNCELSLTGHVSHVNLTSLEVLDLSYNNFNSTIPSWLFNISNLQHLDLSYNAFQGSLSTEIGNLNSLAFLDLSYNSLEGENLSSLKILSLHSNKFEGEIPLQLCFLASLHILNLANNMMIGTIPTCFGNFTAIVMHEDKGLWDYHTSENPYVQYDKDSYGENVQVYVKGIELEYTKDVDELPKGHEKVGNMRKDDSKMLWFYSGLGIGFVTGFVGVCSILYFKDSWRQT</sequence>
<evidence type="ECO:0000256" key="12">
    <source>
        <dbReference type="SAM" id="Phobius"/>
    </source>
</evidence>
<dbReference type="InterPro" id="IPR032675">
    <property type="entry name" value="LRR_dom_sf"/>
</dbReference>
<keyword evidence="10" id="KW-0675">Receptor</keyword>
<evidence type="ECO:0000256" key="7">
    <source>
        <dbReference type="ARBA" id="ARBA00022737"/>
    </source>
</evidence>